<accession>A0A9D9N3H6</accession>
<feature type="signal peptide" evidence="1">
    <location>
        <begin position="1"/>
        <end position="19"/>
    </location>
</feature>
<gene>
    <name evidence="3" type="ORF">IAA73_00680</name>
</gene>
<evidence type="ECO:0000256" key="1">
    <source>
        <dbReference type="SAM" id="SignalP"/>
    </source>
</evidence>
<dbReference type="Pfam" id="PF18962">
    <property type="entry name" value="Por_Secre_tail"/>
    <property type="match status" value="1"/>
</dbReference>
<feature type="domain" description="Secretion system C-terminal sorting" evidence="2">
    <location>
        <begin position="91"/>
        <end position="152"/>
    </location>
</feature>
<proteinExistence type="predicted"/>
<reference evidence="3" key="2">
    <citation type="journal article" date="2021" name="PeerJ">
        <title>Extensive microbial diversity within the chicken gut microbiome revealed by metagenomics and culture.</title>
        <authorList>
            <person name="Gilroy R."/>
            <person name="Ravi A."/>
            <person name="Getino M."/>
            <person name="Pursley I."/>
            <person name="Horton D.L."/>
            <person name="Alikhan N.F."/>
            <person name="Baker D."/>
            <person name="Gharbi K."/>
            <person name="Hall N."/>
            <person name="Watson M."/>
            <person name="Adriaenssens E.M."/>
            <person name="Foster-Nyarko E."/>
            <person name="Jarju S."/>
            <person name="Secka A."/>
            <person name="Antonio M."/>
            <person name="Oren A."/>
            <person name="Chaudhuri R.R."/>
            <person name="La Ragione R."/>
            <person name="Hildebrand F."/>
            <person name="Pallen M.J."/>
        </authorList>
    </citation>
    <scope>NUCLEOTIDE SEQUENCE</scope>
    <source>
        <strain evidence="3">G3-3990</strain>
    </source>
</reference>
<dbReference type="EMBL" id="JADIMG010000004">
    <property type="protein sequence ID" value="MBO8458840.1"/>
    <property type="molecule type" value="Genomic_DNA"/>
</dbReference>
<name>A0A9D9N3H6_9BACT</name>
<protein>
    <submittedName>
        <fullName evidence="3">T9SS type A sorting domain-containing protein</fullName>
    </submittedName>
</protein>
<dbReference type="AlphaFoldDB" id="A0A9D9N3H6"/>
<evidence type="ECO:0000313" key="3">
    <source>
        <dbReference type="EMBL" id="MBO8458840.1"/>
    </source>
</evidence>
<reference evidence="3" key="1">
    <citation type="submission" date="2020-10" db="EMBL/GenBank/DDBJ databases">
        <authorList>
            <person name="Gilroy R."/>
        </authorList>
    </citation>
    <scope>NUCLEOTIDE SEQUENCE</scope>
    <source>
        <strain evidence="3">G3-3990</strain>
    </source>
</reference>
<dbReference type="InterPro" id="IPR026444">
    <property type="entry name" value="Secre_tail"/>
</dbReference>
<dbReference type="Proteomes" id="UP000823641">
    <property type="component" value="Unassembled WGS sequence"/>
</dbReference>
<feature type="chain" id="PRO_5038361910" evidence="1">
    <location>
        <begin position="20"/>
        <end position="157"/>
    </location>
</feature>
<comment type="caution">
    <text evidence="3">The sequence shown here is derived from an EMBL/GenBank/DDBJ whole genome shotgun (WGS) entry which is preliminary data.</text>
</comment>
<evidence type="ECO:0000259" key="2">
    <source>
        <dbReference type="Pfam" id="PF18962"/>
    </source>
</evidence>
<sequence>MKRKCTFLLFACMLGWLHAEIRPALVALSADGSETVYELASVGKITFDGQMVVEDKQGQILQDGVSCVLFAEREMETALPQVESQSAQLFVFPNPVVEQLTVTGTAAQMPLRLFDINGRLLNVFETSDGQTQINVSNLTKGNYLLQIGNQVVKFIKN</sequence>
<keyword evidence="1" id="KW-0732">Signal</keyword>
<organism evidence="3 4">
    <name type="scientific">Candidatus Gallipaludibacter merdavium</name>
    <dbReference type="NCBI Taxonomy" id="2840839"/>
    <lineage>
        <taxon>Bacteria</taxon>
        <taxon>Pseudomonadati</taxon>
        <taxon>Bacteroidota</taxon>
        <taxon>Bacteroidia</taxon>
        <taxon>Bacteroidales</taxon>
        <taxon>Candidatus Gallipaludibacter</taxon>
    </lineage>
</organism>
<evidence type="ECO:0000313" key="4">
    <source>
        <dbReference type="Proteomes" id="UP000823641"/>
    </source>
</evidence>
<dbReference type="NCBIfam" id="TIGR04183">
    <property type="entry name" value="Por_Secre_tail"/>
    <property type="match status" value="1"/>
</dbReference>